<reference evidence="2" key="1">
    <citation type="submission" date="2020-10" db="EMBL/GenBank/DDBJ databases">
        <authorList>
            <person name="Gilroy R."/>
        </authorList>
    </citation>
    <scope>NUCLEOTIDE SEQUENCE</scope>
    <source>
        <strain evidence="2">ChiSjej1B19-7085</strain>
    </source>
</reference>
<feature type="transmembrane region" description="Helical" evidence="1">
    <location>
        <begin position="83"/>
        <end position="104"/>
    </location>
</feature>
<evidence type="ECO:0000256" key="1">
    <source>
        <dbReference type="SAM" id="Phobius"/>
    </source>
</evidence>
<dbReference type="EMBL" id="DVHF01000098">
    <property type="protein sequence ID" value="HIR57687.1"/>
    <property type="molecule type" value="Genomic_DNA"/>
</dbReference>
<proteinExistence type="predicted"/>
<keyword evidence="1" id="KW-0472">Membrane</keyword>
<accession>A0A9D1DRK4</accession>
<name>A0A9D1DRK4_9FIRM</name>
<dbReference type="Proteomes" id="UP000886785">
    <property type="component" value="Unassembled WGS sequence"/>
</dbReference>
<keyword evidence="1" id="KW-1133">Transmembrane helix</keyword>
<protein>
    <recommendedName>
        <fullName evidence="4">DUF2178 domain-containing protein</fullName>
    </recommendedName>
</protein>
<dbReference type="Pfam" id="PF09946">
    <property type="entry name" value="DUF2178"/>
    <property type="match status" value="1"/>
</dbReference>
<dbReference type="AlphaFoldDB" id="A0A9D1DRK4"/>
<evidence type="ECO:0008006" key="4">
    <source>
        <dbReference type="Google" id="ProtNLM"/>
    </source>
</evidence>
<reference evidence="2" key="2">
    <citation type="journal article" date="2021" name="PeerJ">
        <title>Extensive microbial diversity within the chicken gut microbiome revealed by metagenomics and culture.</title>
        <authorList>
            <person name="Gilroy R."/>
            <person name="Ravi A."/>
            <person name="Getino M."/>
            <person name="Pursley I."/>
            <person name="Horton D.L."/>
            <person name="Alikhan N.F."/>
            <person name="Baker D."/>
            <person name="Gharbi K."/>
            <person name="Hall N."/>
            <person name="Watson M."/>
            <person name="Adriaenssens E.M."/>
            <person name="Foster-Nyarko E."/>
            <person name="Jarju S."/>
            <person name="Secka A."/>
            <person name="Antonio M."/>
            <person name="Oren A."/>
            <person name="Chaudhuri R.R."/>
            <person name="La Ragione R."/>
            <person name="Hildebrand F."/>
            <person name="Pallen M.J."/>
        </authorList>
    </citation>
    <scope>NUCLEOTIDE SEQUENCE</scope>
    <source>
        <strain evidence="2">ChiSjej1B19-7085</strain>
    </source>
</reference>
<evidence type="ECO:0000313" key="2">
    <source>
        <dbReference type="EMBL" id="HIR57687.1"/>
    </source>
</evidence>
<feature type="transmembrane region" description="Helical" evidence="1">
    <location>
        <begin position="37"/>
        <end position="55"/>
    </location>
</feature>
<comment type="caution">
    <text evidence="2">The sequence shown here is derived from an EMBL/GenBank/DDBJ whole genome shotgun (WGS) entry which is preliminary data.</text>
</comment>
<evidence type="ECO:0000313" key="3">
    <source>
        <dbReference type="Proteomes" id="UP000886785"/>
    </source>
</evidence>
<keyword evidence="1" id="KW-0812">Transmembrane</keyword>
<organism evidence="2 3">
    <name type="scientific">Candidatus Gallacutalibacter pullicola</name>
    <dbReference type="NCBI Taxonomy" id="2840830"/>
    <lineage>
        <taxon>Bacteria</taxon>
        <taxon>Bacillati</taxon>
        <taxon>Bacillota</taxon>
        <taxon>Clostridia</taxon>
        <taxon>Eubacteriales</taxon>
        <taxon>Candidatus Gallacutalibacter</taxon>
    </lineage>
</organism>
<sequence length="139" mass="15551">MKIYNKKVFASGVFEIALGLLRLIADIMKQDFSIKSSVLIAVLVVLGFGSILRSVSPRMAKEDKLEELDERNRLITLKSKSKSFQLTQIISFVLMLALLVMGKVTGFEGFIAMGVGLAFAFTVSMFAEIFTYLYYESKN</sequence>
<dbReference type="InterPro" id="IPR019235">
    <property type="entry name" value="DUF2178_TM"/>
</dbReference>
<feature type="transmembrane region" description="Helical" evidence="1">
    <location>
        <begin position="110"/>
        <end position="135"/>
    </location>
</feature>
<gene>
    <name evidence="2" type="ORF">IAA54_08455</name>
</gene>